<evidence type="ECO:0008006" key="5">
    <source>
        <dbReference type="Google" id="ProtNLM"/>
    </source>
</evidence>
<evidence type="ECO:0000256" key="2">
    <source>
        <dbReference type="SAM" id="SignalP"/>
    </source>
</evidence>
<dbReference type="InterPro" id="IPR011050">
    <property type="entry name" value="Pectin_lyase_fold/virulence"/>
</dbReference>
<protein>
    <recommendedName>
        <fullName evidence="5">Hyphally-regulated cell wall protein N-terminal domain-containing protein</fullName>
    </recommendedName>
</protein>
<dbReference type="InterPro" id="IPR012334">
    <property type="entry name" value="Pectin_lyas_fold"/>
</dbReference>
<name>A0A8S3IM70_9BILA</name>
<dbReference type="SUPFAM" id="SSF51126">
    <property type="entry name" value="Pectin lyase-like"/>
    <property type="match status" value="1"/>
</dbReference>
<evidence type="ECO:0000313" key="3">
    <source>
        <dbReference type="EMBL" id="CAF5203299.1"/>
    </source>
</evidence>
<gene>
    <name evidence="3" type="ORF">GIL414_LOCUS77277</name>
</gene>
<dbReference type="EMBL" id="CAJOBJ010347281">
    <property type="protein sequence ID" value="CAF5203299.1"/>
    <property type="molecule type" value="Genomic_DNA"/>
</dbReference>
<dbReference type="Proteomes" id="UP000681720">
    <property type="component" value="Unassembled WGS sequence"/>
</dbReference>
<dbReference type="Gene3D" id="2.160.20.10">
    <property type="entry name" value="Single-stranded right-handed beta-helix, Pectin lyase-like"/>
    <property type="match status" value="1"/>
</dbReference>
<evidence type="ECO:0000256" key="1">
    <source>
        <dbReference type="ARBA" id="ARBA00023157"/>
    </source>
</evidence>
<feature type="chain" id="PRO_5035810398" description="Hyphally-regulated cell wall protein N-terminal domain-containing protein" evidence="2">
    <location>
        <begin position="24"/>
        <end position="184"/>
    </location>
</feature>
<proteinExistence type="predicted"/>
<reference evidence="3" key="1">
    <citation type="submission" date="2021-02" db="EMBL/GenBank/DDBJ databases">
        <authorList>
            <person name="Nowell W R."/>
        </authorList>
    </citation>
    <scope>NUCLEOTIDE SEQUENCE</scope>
</reference>
<keyword evidence="2" id="KW-0732">Signal</keyword>
<feature type="signal peptide" evidence="2">
    <location>
        <begin position="1"/>
        <end position="23"/>
    </location>
</feature>
<evidence type="ECO:0000313" key="4">
    <source>
        <dbReference type="Proteomes" id="UP000681720"/>
    </source>
</evidence>
<dbReference type="PANTHER" id="PTHR31736">
    <property type="match status" value="1"/>
</dbReference>
<accession>A0A8S3IM70</accession>
<sequence length="184" mass="20911">MFSVSFALTIRFLTIIGMIYTHSHVNVNAWDDGLSVAKNRLINFETIGGIAGNNSLSTCWANTLLLNQTFGSLQNGDTLLIPTNRTFWLMGGLYARGLSYVTIQIDGILKFSDNVFEWPRDPYTNQVFNCFYFEQLDHVTFTSSEISPNKGIIDGSGHFWWGVIQYVIIRGNRPQLFWIHNSTN</sequence>
<dbReference type="PANTHER" id="PTHR31736:SF19">
    <property type="entry name" value="PECTIN LYASE SUPERFAMILY PROTEIN-RELATED"/>
    <property type="match status" value="1"/>
</dbReference>
<organism evidence="3 4">
    <name type="scientific">Rotaria magnacalcarata</name>
    <dbReference type="NCBI Taxonomy" id="392030"/>
    <lineage>
        <taxon>Eukaryota</taxon>
        <taxon>Metazoa</taxon>
        <taxon>Spiralia</taxon>
        <taxon>Gnathifera</taxon>
        <taxon>Rotifera</taxon>
        <taxon>Eurotatoria</taxon>
        <taxon>Bdelloidea</taxon>
        <taxon>Philodinida</taxon>
        <taxon>Philodinidae</taxon>
        <taxon>Rotaria</taxon>
    </lineage>
</organism>
<feature type="non-terminal residue" evidence="3">
    <location>
        <position position="184"/>
    </location>
</feature>
<comment type="caution">
    <text evidence="3">The sequence shown here is derived from an EMBL/GenBank/DDBJ whole genome shotgun (WGS) entry which is preliminary data.</text>
</comment>
<keyword evidence="1" id="KW-1015">Disulfide bond</keyword>
<dbReference type="AlphaFoldDB" id="A0A8S3IM70"/>